<reference evidence="7" key="1">
    <citation type="submission" date="2017-09" db="EMBL/GenBank/DDBJ databases">
        <authorList>
            <person name="Varghese N."/>
            <person name="Submissions S."/>
        </authorList>
    </citation>
    <scope>NUCLEOTIDE SEQUENCE [LARGE SCALE GENOMIC DNA]</scope>
    <source>
        <strain evidence="7">DSM 2913</strain>
    </source>
</reference>
<evidence type="ECO:0000256" key="4">
    <source>
        <dbReference type="ARBA" id="ARBA00023136"/>
    </source>
</evidence>
<dbReference type="Proteomes" id="UP000218627">
    <property type="component" value="Unassembled WGS sequence"/>
</dbReference>
<gene>
    <name evidence="6" type="ORF">SAMN06265353_0939</name>
</gene>
<evidence type="ECO:0000256" key="1">
    <source>
        <dbReference type="ARBA" id="ARBA00004127"/>
    </source>
</evidence>
<sequence length="125" mass="15298">MQDPKKEKTLQRYYKPVQISELRKLFFEKLSSVPPTMEYVRNLILDTKLLFRILSDPNFDLQESARRDFTSALLYFIENKDSIPDWIPLIGLWDDYKLVRYVKEKHKKEIERYFSQVRYFVANYF</sequence>
<evidence type="ECO:0000256" key="2">
    <source>
        <dbReference type="ARBA" id="ARBA00022692"/>
    </source>
</evidence>
<dbReference type="InterPro" id="IPR010652">
    <property type="entry name" value="DUF1232"/>
</dbReference>
<protein>
    <recommendedName>
        <fullName evidence="5">DUF1232 domain-containing protein</fullName>
    </recommendedName>
</protein>
<proteinExistence type="predicted"/>
<comment type="subcellular location">
    <subcellularLocation>
        <location evidence="1">Endomembrane system</location>
        <topology evidence="1">Multi-pass membrane protein</topology>
    </subcellularLocation>
</comment>
<keyword evidence="4" id="KW-0472">Membrane</keyword>
<evidence type="ECO:0000313" key="6">
    <source>
        <dbReference type="EMBL" id="SNZ13969.1"/>
    </source>
</evidence>
<dbReference type="EMBL" id="OBEN01000004">
    <property type="protein sequence ID" value="SNZ13969.1"/>
    <property type="molecule type" value="Genomic_DNA"/>
</dbReference>
<keyword evidence="3" id="KW-1133">Transmembrane helix</keyword>
<accession>A0A285NWZ8</accession>
<dbReference type="GO" id="GO:0012505">
    <property type="term" value="C:endomembrane system"/>
    <property type="evidence" value="ECO:0007669"/>
    <property type="project" value="UniProtKB-SubCell"/>
</dbReference>
<evidence type="ECO:0000256" key="3">
    <source>
        <dbReference type="ARBA" id="ARBA00022989"/>
    </source>
</evidence>
<organism evidence="6 7">
    <name type="scientific">Hydrogenobacter hydrogenophilus</name>
    <dbReference type="NCBI Taxonomy" id="35835"/>
    <lineage>
        <taxon>Bacteria</taxon>
        <taxon>Pseudomonadati</taxon>
        <taxon>Aquificota</taxon>
        <taxon>Aquificia</taxon>
        <taxon>Aquificales</taxon>
        <taxon>Aquificaceae</taxon>
        <taxon>Hydrogenobacter</taxon>
    </lineage>
</organism>
<name>A0A285NWZ8_9AQUI</name>
<keyword evidence="7" id="KW-1185">Reference proteome</keyword>
<evidence type="ECO:0000259" key="5">
    <source>
        <dbReference type="Pfam" id="PF06803"/>
    </source>
</evidence>
<dbReference type="AlphaFoldDB" id="A0A285NWZ8"/>
<dbReference type="Pfam" id="PF06803">
    <property type="entry name" value="DUF1232"/>
    <property type="match status" value="1"/>
</dbReference>
<evidence type="ECO:0000313" key="7">
    <source>
        <dbReference type="Proteomes" id="UP000218627"/>
    </source>
</evidence>
<feature type="domain" description="DUF1232" evidence="5">
    <location>
        <begin position="71"/>
        <end position="95"/>
    </location>
</feature>
<dbReference type="OrthoDB" id="9813247at2"/>
<keyword evidence="2" id="KW-0812">Transmembrane</keyword>
<dbReference type="RefSeq" id="WP_096601797.1">
    <property type="nucleotide sequence ID" value="NZ_OBEN01000004.1"/>
</dbReference>